<feature type="domain" description="AMP-dependent synthetase/ligase" evidence="8">
    <location>
        <begin position="51"/>
        <end position="441"/>
    </location>
</feature>
<dbReference type="PROSITE" id="PS00455">
    <property type="entry name" value="AMP_BINDING"/>
    <property type="match status" value="1"/>
</dbReference>
<dbReference type="InterPro" id="IPR045851">
    <property type="entry name" value="AMP-bd_C_sf"/>
</dbReference>
<dbReference type="SUPFAM" id="SSF56801">
    <property type="entry name" value="Acetyl-CoA synthetase-like"/>
    <property type="match status" value="1"/>
</dbReference>
<evidence type="ECO:0000256" key="5">
    <source>
        <dbReference type="ARBA" id="ARBA00039638"/>
    </source>
</evidence>
<dbReference type="FunFam" id="3.30.300.30:FF:000008">
    <property type="entry name" value="2,3-dihydroxybenzoate-AMP ligase"/>
    <property type="match status" value="1"/>
</dbReference>
<evidence type="ECO:0000259" key="9">
    <source>
        <dbReference type="Pfam" id="PF13193"/>
    </source>
</evidence>
<dbReference type="STRING" id="131310.A0A0N4ZIK8"/>
<evidence type="ECO:0000256" key="4">
    <source>
        <dbReference type="ARBA" id="ARBA00039009"/>
    </source>
</evidence>
<comment type="catalytic activity">
    <reaction evidence="7">
        <text>a medium-chain fatty acid + ATP + CoA = a medium-chain fatty acyl-CoA + AMP + diphosphate</text>
        <dbReference type="Rhea" id="RHEA:48340"/>
        <dbReference type="ChEBI" id="CHEBI:30616"/>
        <dbReference type="ChEBI" id="CHEBI:33019"/>
        <dbReference type="ChEBI" id="CHEBI:57287"/>
        <dbReference type="ChEBI" id="CHEBI:59558"/>
        <dbReference type="ChEBI" id="CHEBI:90546"/>
        <dbReference type="ChEBI" id="CHEBI:456215"/>
        <dbReference type="EC" id="6.2.1.2"/>
    </reaction>
</comment>
<comment type="function">
    <text evidence="3">Acyl-CoA synthases catalyze the initial reaction in fatty acid metabolism, by forming a thioester with CoA. Has some preference toward medium-chain substrates. Plays a role in adipocyte differentiation.</text>
</comment>
<dbReference type="InterPro" id="IPR020845">
    <property type="entry name" value="AMP-binding_CS"/>
</dbReference>
<evidence type="ECO:0000259" key="8">
    <source>
        <dbReference type="Pfam" id="PF00501"/>
    </source>
</evidence>
<name>A0A0N4ZIK8_PARTI</name>
<dbReference type="GO" id="GO:0031956">
    <property type="term" value="F:medium-chain fatty acid-CoA ligase activity"/>
    <property type="evidence" value="ECO:0007669"/>
    <property type="project" value="UniProtKB-EC"/>
</dbReference>
<dbReference type="InterPro" id="IPR025110">
    <property type="entry name" value="AMP-bd_C"/>
</dbReference>
<keyword evidence="2" id="KW-0436">Ligase</keyword>
<evidence type="ECO:0000256" key="2">
    <source>
        <dbReference type="ARBA" id="ARBA00022598"/>
    </source>
</evidence>
<dbReference type="PANTHER" id="PTHR43201:SF5">
    <property type="entry name" value="MEDIUM-CHAIN ACYL-COA LIGASE ACSF2, MITOCHONDRIAL"/>
    <property type="match status" value="1"/>
</dbReference>
<dbReference type="PANTHER" id="PTHR43201">
    <property type="entry name" value="ACYL-COA SYNTHETASE"/>
    <property type="match status" value="1"/>
</dbReference>
<sequence length="594" mass="67055">MKLLRHCYCKINSFQRFSSHVNPVNRSYYHSTGNIKLVPHTVGDRLIIAKNKSPDHIFINTIDDNISKTYDDFYNDCINFGSGLIKLGIKPGERIAIWSPNYYEWLVTQYSAALCGLILVNINPGYRKNELSYALNKVGVKSIVCPKEFLTSKYYNMLCNLIPEIEQSPEGRSEFNSKKFPLLKHLIIFGNKNESLKGSWNFEDVCNFGNNEDKEMVLKINSKVNIDNIFNIQYTSGTTGLPKAVSLTHHGMVNNAHIETKVLNIKEGSSPICSPVPLFHCIGSVVATLAAVTSYNTVILPSPKYDAEKSLMAIDKFKCQFIVGTPTMYIDMLNHERFEKYNLDSLDGVLIGGAPCPAPLCEELIKKINPKNFAVCYGMTELSPLALASDLNEEPLERIKKTGYVLPHLECSIQNEKGEIVPHGVVGEMCFRGYAVMREYFNDEEKTKEDLGLDRWLKTGDLAFMSQNGSITISGRSKEMIIRGGENIYPAEIEQLLLSIPEVLEANVVGVPSKRFGEEVCAWVVLKEEAEGKVNKEDILNYCRRNITHFKVPSYILMKKSEDFPRTITNKIQKYKIQELSIKELGLENVPKVI</sequence>
<dbReference type="Pfam" id="PF13193">
    <property type="entry name" value="AMP-binding_C"/>
    <property type="match status" value="1"/>
</dbReference>
<dbReference type="Proteomes" id="UP000038045">
    <property type="component" value="Unplaced"/>
</dbReference>
<organism evidence="10 11">
    <name type="scientific">Parastrongyloides trichosuri</name>
    <name type="common">Possum-specific nematode worm</name>
    <dbReference type="NCBI Taxonomy" id="131310"/>
    <lineage>
        <taxon>Eukaryota</taxon>
        <taxon>Metazoa</taxon>
        <taxon>Ecdysozoa</taxon>
        <taxon>Nematoda</taxon>
        <taxon>Chromadorea</taxon>
        <taxon>Rhabditida</taxon>
        <taxon>Tylenchina</taxon>
        <taxon>Panagrolaimomorpha</taxon>
        <taxon>Strongyloidoidea</taxon>
        <taxon>Strongyloididae</taxon>
        <taxon>Parastrongyloides</taxon>
    </lineage>
</organism>
<keyword evidence="10" id="KW-1185">Reference proteome</keyword>
<evidence type="ECO:0000313" key="10">
    <source>
        <dbReference type="Proteomes" id="UP000038045"/>
    </source>
</evidence>
<comment type="similarity">
    <text evidence="1">Belongs to the ATP-dependent AMP-binding enzyme family.</text>
</comment>
<dbReference type="InterPro" id="IPR000873">
    <property type="entry name" value="AMP-dep_synth/lig_dom"/>
</dbReference>
<dbReference type="Gene3D" id="3.40.50.980">
    <property type="match status" value="2"/>
</dbReference>
<evidence type="ECO:0000256" key="3">
    <source>
        <dbReference type="ARBA" id="ARBA00037247"/>
    </source>
</evidence>
<accession>A0A0N4ZIK8</accession>
<evidence type="ECO:0000256" key="7">
    <source>
        <dbReference type="ARBA" id="ARBA00048277"/>
    </source>
</evidence>
<dbReference type="WBParaSite" id="PTRK_0000776800.1">
    <property type="protein sequence ID" value="PTRK_0000776800.1"/>
    <property type="gene ID" value="PTRK_0000776800"/>
</dbReference>
<dbReference type="AlphaFoldDB" id="A0A0N4ZIK8"/>
<reference evidence="11" key="1">
    <citation type="submission" date="2017-02" db="UniProtKB">
        <authorList>
            <consortium name="WormBaseParasite"/>
        </authorList>
    </citation>
    <scope>IDENTIFICATION</scope>
</reference>
<proteinExistence type="inferred from homology"/>
<dbReference type="GO" id="GO:0006631">
    <property type="term" value="P:fatty acid metabolic process"/>
    <property type="evidence" value="ECO:0007669"/>
    <property type="project" value="TreeGrafter"/>
</dbReference>
<dbReference type="Pfam" id="PF00501">
    <property type="entry name" value="AMP-binding"/>
    <property type="match status" value="1"/>
</dbReference>
<evidence type="ECO:0000256" key="1">
    <source>
        <dbReference type="ARBA" id="ARBA00006432"/>
    </source>
</evidence>
<comment type="catalytic activity">
    <reaction evidence="6">
        <text>octanoate + ATP + CoA = octanoyl-CoA + AMP + diphosphate</text>
        <dbReference type="Rhea" id="RHEA:33631"/>
        <dbReference type="ChEBI" id="CHEBI:25646"/>
        <dbReference type="ChEBI" id="CHEBI:30616"/>
        <dbReference type="ChEBI" id="CHEBI:33019"/>
        <dbReference type="ChEBI" id="CHEBI:57287"/>
        <dbReference type="ChEBI" id="CHEBI:57386"/>
        <dbReference type="ChEBI" id="CHEBI:456215"/>
    </reaction>
</comment>
<dbReference type="EC" id="6.2.1.2" evidence="4"/>
<protein>
    <recommendedName>
        <fullName evidence="5">Medium-chain acyl-CoA ligase ACSF2, mitochondrial</fullName>
        <ecNumber evidence="4">6.2.1.2</ecNumber>
    </recommendedName>
</protein>
<evidence type="ECO:0000256" key="6">
    <source>
        <dbReference type="ARBA" id="ARBA00047319"/>
    </source>
</evidence>
<dbReference type="Gene3D" id="2.30.38.10">
    <property type="entry name" value="Luciferase, Domain 3"/>
    <property type="match status" value="1"/>
</dbReference>
<feature type="domain" description="AMP-binding enzyme C-terminal" evidence="9">
    <location>
        <begin position="492"/>
        <end position="571"/>
    </location>
</feature>
<dbReference type="Gene3D" id="3.30.300.30">
    <property type="match status" value="1"/>
</dbReference>
<evidence type="ECO:0000313" key="11">
    <source>
        <dbReference type="WBParaSite" id="PTRK_0000776800.1"/>
    </source>
</evidence>